<reference evidence="1 2" key="1">
    <citation type="journal article" date="2011" name="J. Gen. Appl. Microbiol.">
        <title>Draft genome sequencing of the enigmatic yeast Saitoella complicata.</title>
        <authorList>
            <person name="Nishida H."/>
            <person name="Hamamoto M."/>
            <person name="Sugiyama J."/>
        </authorList>
    </citation>
    <scope>NUCLEOTIDE SEQUENCE [LARGE SCALE GENOMIC DNA]</scope>
    <source>
        <strain evidence="1 2">NRRL Y-17804</strain>
    </source>
</reference>
<protein>
    <recommendedName>
        <fullName evidence="3">Altered inheritance of mitochondria protein 32</fullName>
    </recommendedName>
</protein>
<dbReference type="PANTHER" id="PTHR31902">
    <property type="entry name" value="ACTIN PATCHES DISTAL PROTEIN 1"/>
    <property type="match status" value="1"/>
</dbReference>
<comment type="caution">
    <text evidence="1">The sequence shown here is derived from an EMBL/GenBank/DDBJ whole genome shotgun (WGS) entry which is preliminary data.</text>
</comment>
<dbReference type="InterPro" id="IPR036249">
    <property type="entry name" value="Thioredoxin-like_sf"/>
</dbReference>
<dbReference type="AlphaFoldDB" id="A0A0E9NPK5"/>
<evidence type="ECO:0000313" key="1">
    <source>
        <dbReference type="EMBL" id="GAO51769.1"/>
    </source>
</evidence>
<dbReference type="STRING" id="698492.A0A0E9NPK5"/>
<dbReference type="RefSeq" id="XP_019022980.1">
    <property type="nucleotide sequence ID" value="XM_019166927.1"/>
</dbReference>
<sequence>MIRSIRLPIRQLRLPTAGLAATGSRSFASAAARRESCACGSNTHLTYPDFKLPLNTTTPLSTTGPSLWRHIILATGPKTQDTWPHNPNKDPDSIAGVLEKMQKERPDAREKPIMIGLATLPKSTVEGMERLWVFPEGVCVDVSSADVESGRIDVWRHLLKPSEELEEMFGPEEGEEGGVILICGHTARDPRCALAGPILLSQFLSPTSPSSQLPPNWKVALTTHVGGHAYAGNVIVYSRHPKRGVWYGRVTPCDVEEIVGRTVRGGEVVERLLRGVVEVEAG</sequence>
<dbReference type="PANTHER" id="PTHR31902:SF14">
    <property type="entry name" value="ACTIN PATCHES DISTAL PROTEIN 1"/>
    <property type="match status" value="1"/>
</dbReference>
<evidence type="ECO:0008006" key="3">
    <source>
        <dbReference type="Google" id="ProtNLM"/>
    </source>
</evidence>
<dbReference type="OMA" id="AREKPIM"/>
<reference evidence="1 2" key="2">
    <citation type="journal article" date="2014" name="J. Gen. Appl. Microbiol.">
        <title>The early diverging ascomycetous budding yeast Saitoella complicata has three histone deacetylases belonging to the Clr6, Hos2, and Rpd3 lineages.</title>
        <authorList>
            <person name="Nishida H."/>
            <person name="Matsumoto T."/>
            <person name="Kondo S."/>
            <person name="Hamamoto M."/>
            <person name="Yoshikawa H."/>
        </authorList>
    </citation>
    <scope>NUCLEOTIDE SEQUENCE [LARGE SCALE GENOMIC DNA]</scope>
    <source>
        <strain evidence="1 2">NRRL Y-17804</strain>
    </source>
</reference>
<reference evidence="1 2" key="3">
    <citation type="journal article" date="2015" name="Genome Announc.">
        <title>Draft Genome Sequence of the Archiascomycetous Yeast Saitoella complicata.</title>
        <authorList>
            <person name="Yamauchi K."/>
            <person name="Kondo S."/>
            <person name="Hamamoto M."/>
            <person name="Takahashi Y."/>
            <person name="Ogura Y."/>
            <person name="Hayashi T."/>
            <person name="Nishida H."/>
        </authorList>
    </citation>
    <scope>NUCLEOTIDE SEQUENCE [LARGE SCALE GENOMIC DNA]</scope>
    <source>
        <strain evidence="1 2">NRRL Y-17804</strain>
    </source>
</reference>
<dbReference type="CDD" id="cd03062">
    <property type="entry name" value="TRX_Fd_Sucrase"/>
    <property type="match status" value="1"/>
</dbReference>
<name>A0A0E9NPK5_SAICN</name>
<dbReference type="OrthoDB" id="10253744at2759"/>
<accession>A0A0E9NPK5</accession>
<dbReference type="Gene3D" id="3.40.30.10">
    <property type="entry name" value="Glutaredoxin"/>
    <property type="match status" value="1"/>
</dbReference>
<dbReference type="InterPro" id="IPR009737">
    <property type="entry name" value="Aim32/Apd1-like"/>
</dbReference>
<gene>
    <name evidence="1" type="ORF">G7K_5862-t1</name>
</gene>
<dbReference type="SUPFAM" id="SSF52833">
    <property type="entry name" value="Thioredoxin-like"/>
    <property type="match status" value="1"/>
</dbReference>
<dbReference type="Proteomes" id="UP000033140">
    <property type="component" value="Unassembled WGS sequence"/>
</dbReference>
<dbReference type="Pfam" id="PF06999">
    <property type="entry name" value="Suc_Fer-like"/>
    <property type="match status" value="1"/>
</dbReference>
<organism evidence="1 2">
    <name type="scientific">Saitoella complicata (strain BCRC 22490 / CBS 7301 / JCM 7358 / NBRC 10748 / NRRL Y-17804)</name>
    <dbReference type="NCBI Taxonomy" id="698492"/>
    <lineage>
        <taxon>Eukaryota</taxon>
        <taxon>Fungi</taxon>
        <taxon>Dikarya</taxon>
        <taxon>Ascomycota</taxon>
        <taxon>Taphrinomycotina</taxon>
        <taxon>Taphrinomycotina incertae sedis</taxon>
        <taxon>Saitoella</taxon>
    </lineage>
</organism>
<dbReference type="EMBL" id="BACD03000052">
    <property type="protein sequence ID" value="GAO51769.1"/>
    <property type="molecule type" value="Genomic_DNA"/>
</dbReference>
<proteinExistence type="predicted"/>
<keyword evidence="2" id="KW-1185">Reference proteome</keyword>
<evidence type="ECO:0000313" key="2">
    <source>
        <dbReference type="Proteomes" id="UP000033140"/>
    </source>
</evidence>